<dbReference type="EMBL" id="JBEDUW010000006">
    <property type="protein sequence ID" value="KAK9924859.1"/>
    <property type="molecule type" value="Genomic_DNA"/>
</dbReference>
<protein>
    <recommendedName>
        <fullName evidence="4">Transmembrane protein</fullName>
    </recommendedName>
</protein>
<organism evidence="2 3">
    <name type="scientific">Rubus argutus</name>
    <name type="common">Southern blackberry</name>
    <dbReference type="NCBI Taxonomy" id="59490"/>
    <lineage>
        <taxon>Eukaryota</taxon>
        <taxon>Viridiplantae</taxon>
        <taxon>Streptophyta</taxon>
        <taxon>Embryophyta</taxon>
        <taxon>Tracheophyta</taxon>
        <taxon>Spermatophyta</taxon>
        <taxon>Magnoliopsida</taxon>
        <taxon>eudicotyledons</taxon>
        <taxon>Gunneridae</taxon>
        <taxon>Pentapetalae</taxon>
        <taxon>rosids</taxon>
        <taxon>fabids</taxon>
        <taxon>Rosales</taxon>
        <taxon>Rosaceae</taxon>
        <taxon>Rosoideae</taxon>
        <taxon>Rosoideae incertae sedis</taxon>
        <taxon>Rubus</taxon>
    </lineage>
</organism>
<keyword evidence="1" id="KW-0812">Transmembrane</keyword>
<proteinExistence type="predicted"/>
<dbReference type="PANTHER" id="PTHR33133:SF7">
    <property type="entry name" value="F26K24.10 PROTEIN-RELATED"/>
    <property type="match status" value="1"/>
</dbReference>
<feature type="transmembrane region" description="Helical" evidence="1">
    <location>
        <begin position="71"/>
        <end position="96"/>
    </location>
</feature>
<evidence type="ECO:0000313" key="3">
    <source>
        <dbReference type="Proteomes" id="UP001457282"/>
    </source>
</evidence>
<evidence type="ECO:0000313" key="2">
    <source>
        <dbReference type="EMBL" id="KAK9924859.1"/>
    </source>
</evidence>
<evidence type="ECO:0008006" key="4">
    <source>
        <dbReference type="Google" id="ProtNLM"/>
    </source>
</evidence>
<feature type="transmembrane region" description="Helical" evidence="1">
    <location>
        <begin position="31"/>
        <end position="51"/>
    </location>
</feature>
<feature type="transmembrane region" description="Helical" evidence="1">
    <location>
        <begin position="130"/>
        <end position="151"/>
    </location>
</feature>
<dbReference type="AlphaFoldDB" id="A0AAW1WLP9"/>
<gene>
    <name evidence="2" type="ORF">M0R45_033206</name>
</gene>
<dbReference type="PANTHER" id="PTHR33133">
    <property type="entry name" value="OS08G0107100 PROTEIN-RELATED"/>
    <property type="match status" value="1"/>
</dbReference>
<name>A0AAW1WLP9_RUBAR</name>
<dbReference type="Proteomes" id="UP001457282">
    <property type="component" value="Unassembled WGS sequence"/>
</dbReference>
<keyword evidence="3" id="KW-1185">Reference proteome</keyword>
<keyword evidence="1" id="KW-0472">Membrane</keyword>
<accession>A0AAW1WLP9</accession>
<comment type="caution">
    <text evidence="2">The sequence shown here is derived from an EMBL/GenBank/DDBJ whole genome shotgun (WGS) entry which is preliminary data.</text>
</comment>
<keyword evidence="1" id="KW-1133">Transmembrane helix</keyword>
<feature type="transmembrane region" description="Helical" evidence="1">
    <location>
        <begin position="265"/>
        <end position="285"/>
    </location>
</feature>
<sequence>MTEPQSPPQPPSLSTVLGESLRIIKSLFPQLLFVCFLSVFPKSFSSIAHPTRQNLIRAQHPFPDKYQPETLLALVFCGFNFFFSISGFVFYSLGLWDITRWVFFRGICPRPAKPIKDMCRPISGSFPITFMNLLGTVLVAIPNWVTLFNLVDLGQSMFWAFRGVSESQVDVMWVAFKIGCVNVNVHHALASPVVVLESCGLLQSLRRSSKLMKGKRMIALWMLLIFGSFSLVLGFISSWILEAQLSLYGDLSRGGWWRMVTPQSILRIVMASTVFMMVLLSNAVANTVLYVHCTKGGVE</sequence>
<reference evidence="2 3" key="1">
    <citation type="journal article" date="2023" name="G3 (Bethesda)">
        <title>A chromosome-length genome assembly and annotation of blackberry (Rubus argutus, cv. 'Hillquist').</title>
        <authorList>
            <person name="Bruna T."/>
            <person name="Aryal R."/>
            <person name="Dudchenko O."/>
            <person name="Sargent D.J."/>
            <person name="Mead D."/>
            <person name="Buti M."/>
            <person name="Cavallini A."/>
            <person name="Hytonen T."/>
            <person name="Andres J."/>
            <person name="Pham M."/>
            <person name="Weisz D."/>
            <person name="Mascagni F."/>
            <person name="Usai G."/>
            <person name="Natali L."/>
            <person name="Bassil N."/>
            <person name="Fernandez G.E."/>
            <person name="Lomsadze A."/>
            <person name="Armour M."/>
            <person name="Olukolu B."/>
            <person name="Poorten T."/>
            <person name="Britton C."/>
            <person name="Davik J."/>
            <person name="Ashrafi H."/>
            <person name="Aiden E.L."/>
            <person name="Borodovsky M."/>
            <person name="Worthington M."/>
        </authorList>
    </citation>
    <scope>NUCLEOTIDE SEQUENCE [LARGE SCALE GENOMIC DNA]</scope>
    <source>
        <strain evidence="2">PI 553951</strain>
    </source>
</reference>
<evidence type="ECO:0000256" key="1">
    <source>
        <dbReference type="SAM" id="Phobius"/>
    </source>
</evidence>
<feature type="transmembrane region" description="Helical" evidence="1">
    <location>
        <begin position="217"/>
        <end position="241"/>
    </location>
</feature>